<evidence type="ECO:0000256" key="1">
    <source>
        <dbReference type="SAM" id="Phobius"/>
    </source>
</evidence>
<keyword evidence="1" id="KW-0472">Membrane</keyword>
<feature type="transmembrane region" description="Helical" evidence="1">
    <location>
        <begin position="30"/>
        <end position="49"/>
    </location>
</feature>
<keyword evidence="1" id="KW-1133">Transmembrane helix</keyword>
<protein>
    <submittedName>
        <fullName evidence="2">Uncharacterized protein</fullName>
    </submittedName>
</protein>
<dbReference type="EMBL" id="JAUSTM010000004">
    <property type="protein sequence ID" value="MDQ0222067.1"/>
    <property type="molecule type" value="Genomic_DNA"/>
</dbReference>
<name>A0ABT9YR42_9STRE</name>
<dbReference type="RefSeq" id="WP_307121288.1">
    <property type="nucleotide sequence ID" value="NZ_JAUSTM010000004.1"/>
</dbReference>
<reference evidence="2 3" key="1">
    <citation type="submission" date="2023-07" db="EMBL/GenBank/DDBJ databases">
        <title>Genomic Encyclopedia of Type Strains, Phase IV (KMG-IV): sequencing the most valuable type-strain genomes for metagenomic binning, comparative biology and taxonomic classification.</title>
        <authorList>
            <person name="Goeker M."/>
        </authorList>
    </citation>
    <scope>NUCLEOTIDE SEQUENCE [LARGE SCALE GENOMIC DNA]</scope>
    <source>
        <strain evidence="2 3">DSM 105143</strain>
    </source>
</reference>
<keyword evidence="1" id="KW-0812">Transmembrane</keyword>
<comment type="caution">
    <text evidence="2">The sequence shown here is derived from an EMBL/GenBank/DDBJ whole genome shotgun (WGS) entry which is preliminary data.</text>
</comment>
<dbReference type="Proteomes" id="UP001223079">
    <property type="component" value="Unassembled WGS sequence"/>
</dbReference>
<gene>
    <name evidence="2" type="ORF">J2S23_000604</name>
</gene>
<organism evidence="2 3">
    <name type="scientific">Streptococcus moroccensis</name>
    <dbReference type="NCBI Taxonomy" id="1451356"/>
    <lineage>
        <taxon>Bacteria</taxon>
        <taxon>Bacillati</taxon>
        <taxon>Bacillota</taxon>
        <taxon>Bacilli</taxon>
        <taxon>Lactobacillales</taxon>
        <taxon>Streptococcaceae</taxon>
        <taxon>Streptococcus</taxon>
    </lineage>
</organism>
<keyword evidence="3" id="KW-1185">Reference proteome</keyword>
<accession>A0ABT9YR42</accession>
<evidence type="ECO:0000313" key="2">
    <source>
        <dbReference type="EMBL" id="MDQ0222067.1"/>
    </source>
</evidence>
<sequence>MKKLIPYILGFLVCAWAVNQAVKLIMEVWHILALGGGLLFIGWLAFQVINRKDWR</sequence>
<proteinExistence type="predicted"/>
<evidence type="ECO:0000313" key="3">
    <source>
        <dbReference type="Proteomes" id="UP001223079"/>
    </source>
</evidence>